<gene>
    <name evidence="2" type="ORF">NSCI0253_LOCUS12542</name>
</gene>
<evidence type="ECO:0000256" key="1">
    <source>
        <dbReference type="SAM" id="MobiDB-lite"/>
    </source>
</evidence>
<organism evidence="2">
    <name type="scientific">Noctiluca scintillans</name>
    <name type="common">Sea sparkle</name>
    <name type="synonym">Red tide dinoflagellate</name>
    <dbReference type="NCBI Taxonomy" id="2966"/>
    <lineage>
        <taxon>Eukaryota</taxon>
        <taxon>Sar</taxon>
        <taxon>Alveolata</taxon>
        <taxon>Dinophyceae</taxon>
        <taxon>Noctilucales</taxon>
        <taxon>Noctilucaceae</taxon>
        <taxon>Noctiluca</taxon>
    </lineage>
</organism>
<name>A0A7S1F258_NOCSC</name>
<proteinExistence type="predicted"/>
<feature type="compositionally biased region" description="Polar residues" evidence="1">
    <location>
        <begin position="69"/>
        <end position="80"/>
    </location>
</feature>
<sequence>MASRVSGPTAWQICSLHQNAIRLSIRHVCRARSHFSVPRGKPTWRCAKLLGDRIYFQRWSYLNRDVKKTQSTSATESAAPQAQRGAPVRSGRPTRGDVCRLHLASSTGDTEPAPDGLPEAELRALCS</sequence>
<dbReference type="EMBL" id="HBFQ01017929">
    <property type="protein sequence ID" value="CAD8838194.1"/>
    <property type="molecule type" value="Transcribed_RNA"/>
</dbReference>
<dbReference type="AlphaFoldDB" id="A0A7S1F258"/>
<reference evidence="2" key="1">
    <citation type="submission" date="2021-01" db="EMBL/GenBank/DDBJ databases">
        <authorList>
            <person name="Corre E."/>
            <person name="Pelletier E."/>
            <person name="Niang G."/>
            <person name="Scheremetjew M."/>
            <person name="Finn R."/>
            <person name="Kale V."/>
            <person name="Holt S."/>
            <person name="Cochrane G."/>
            <person name="Meng A."/>
            <person name="Brown T."/>
            <person name="Cohen L."/>
        </authorList>
    </citation>
    <scope>NUCLEOTIDE SEQUENCE</scope>
</reference>
<protein>
    <submittedName>
        <fullName evidence="2">Uncharacterized protein</fullName>
    </submittedName>
</protein>
<feature type="region of interest" description="Disordered" evidence="1">
    <location>
        <begin position="67"/>
        <end position="117"/>
    </location>
</feature>
<accession>A0A7S1F258</accession>
<evidence type="ECO:0000313" key="2">
    <source>
        <dbReference type="EMBL" id="CAD8838194.1"/>
    </source>
</evidence>